<name>A0ACB9H5J6_CICIN</name>
<dbReference type="EMBL" id="CM042009">
    <property type="protein sequence ID" value="KAI3790969.1"/>
    <property type="molecule type" value="Genomic_DNA"/>
</dbReference>
<keyword evidence="2" id="KW-1185">Reference proteome</keyword>
<comment type="caution">
    <text evidence="1">The sequence shown here is derived from an EMBL/GenBank/DDBJ whole genome shotgun (WGS) entry which is preliminary data.</text>
</comment>
<evidence type="ECO:0000313" key="1">
    <source>
        <dbReference type="EMBL" id="KAI3790969.1"/>
    </source>
</evidence>
<sequence length="79" mass="9443">MYLILTLCFYLQKQGVRISTTGFLKPFHDARSSNFYKRFSQTFARCQEFKFLQEVLSNLFTDIPKLKLGHNKIFNQEKK</sequence>
<dbReference type="Proteomes" id="UP001055811">
    <property type="component" value="Linkage Group LG01"/>
</dbReference>
<accession>A0ACB9H5J6</accession>
<evidence type="ECO:0000313" key="2">
    <source>
        <dbReference type="Proteomes" id="UP001055811"/>
    </source>
</evidence>
<protein>
    <submittedName>
        <fullName evidence="1">Uncharacterized protein</fullName>
    </submittedName>
</protein>
<reference evidence="2" key="1">
    <citation type="journal article" date="2022" name="Mol. Ecol. Resour.">
        <title>The genomes of chicory, endive, great burdock and yacon provide insights into Asteraceae palaeo-polyploidization history and plant inulin production.</title>
        <authorList>
            <person name="Fan W."/>
            <person name="Wang S."/>
            <person name="Wang H."/>
            <person name="Wang A."/>
            <person name="Jiang F."/>
            <person name="Liu H."/>
            <person name="Zhao H."/>
            <person name="Xu D."/>
            <person name="Zhang Y."/>
        </authorList>
    </citation>
    <scope>NUCLEOTIDE SEQUENCE [LARGE SCALE GENOMIC DNA]</scope>
    <source>
        <strain evidence="2">cv. Punajuju</strain>
    </source>
</reference>
<gene>
    <name evidence="1" type="ORF">L2E82_04441</name>
</gene>
<reference evidence="1 2" key="2">
    <citation type="journal article" date="2022" name="Mol. Ecol. Resour.">
        <title>The genomes of chicory, endive, great burdock and yacon provide insights into Asteraceae paleo-polyploidization history and plant inulin production.</title>
        <authorList>
            <person name="Fan W."/>
            <person name="Wang S."/>
            <person name="Wang H."/>
            <person name="Wang A."/>
            <person name="Jiang F."/>
            <person name="Liu H."/>
            <person name="Zhao H."/>
            <person name="Xu D."/>
            <person name="Zhang Y."/>
        </authorList>
    </citation>
    <scope>NUCLEOTIDE SEQUENCE [LARGE SCALE GENOMIC DNA]</scope>
    <source>
        <strain evidence="2">cv. Punajuju</strain>
        <tissue evidence="1">Leaves</tissue>
    </source>
</reference>
<proteinExistence type="predicted"/>
<organism evidence="1 2">
    <name type="scientific">Cichorium intybus</name>
    <name type="common">Chicory</name>
    <dbReference type="NCBI Taxonomy" id="13427"/>
    <lineage>
        <taxon>Eukaryota</taxon>
        <taxon>Viridiplantae</taxon>
        <taxon>Streptophyta</taxon>
        <taxon>Embryophyta</taxon>
        <taxon>Tracheophyta</taxon>
        <taxon>Spermatophyta</taxon>
        <taxon>Magnoliopsida</taxon>
        <taxon>eudicotyledons</taxon>
        <taxon>Gunneridae</taxon>
        <taxon>Pentapetalae</taxon>
        <taxon>asterids</taxon>
        <taxon>campanulids</taxon>
        <taxon>Asterales</taxon>
        <taxon>Asteraceae</taxon>
        <taxon>Cichorioideae</taxon>
        <taxon>Cichorieae</taxon>
        <taxon>Cichoriinae</taxon>
        <taxon>Cichorium</taxon>
    </lineage>
</organism>